<organism evidence="2 3">
    <name type="scientific">Thlaspi arvense</name>
    <name type="common">Field penny-cress</name>
    <dbReference type="NCBI Taxonomy" id="13288"/>
    <lineage>
        <taxon>Eukaryota</taxon>
        <taxon>Viridiplantae</taxon>
        <taxon>Streptophyta</taxon>
        <taxon>Embryophyta</taxon>
        <taxon>Tracheophyta</taxon>
        <taxon>Spermatophyta</taxon>
        <taxon>Magnoliopsida</taxon>
        <taxon>eudicotyledons</taxon>
        <taxon>Gunneridae</taxon>
        <taxon>Pentapetalae</taxon>
        <taxon>rosids</taxon>
        <taxon>malvids</taxon>
        <taxon>Brassicales</taxon>
        <taxon>Brassicaceae</taxon>
        <taxon>Thlaspideae</taxon>
        <taxon>Thlaspi</taxon>
    </lineage>
</organism>
<reference evidence="2 3" key="1">
    <citation type="submission" date="2022-03" db="EMBL/GenBank/DDBJ databases">
        <authorList>
            <person name="Nunn A."/>
            <person name="Chopra R."/>
            <person name="Nunn A."/>
            <person name="Contreras Garrido A."/>
        </authorList>
    </citation>
    <scope>NUCLEOTIDE SEQUENCE [LARGE SCALE GENOMIC DNA]</scope>
</reference>
<dbReference type="GO" id="GO:0004674">
    <property type="term" value="F:protein serine/threonine kinase activity"/>
    <property type="evidence" value="ECO:0007669"/>
    <property type="project" value="InterPro"/>
</dbReference>
<sequence>AWRLWNEDEILTLIDPRISYQGFRNKILRYLHVGLLCVQEFAADRPTISRVLSMLGSETAVLPSPNQPAFTERYTSCWNDSSQQGHQRCSVNDVTLTVFHQDIFFFYKHVLVEVLKPDNPYSSFPKYLVESFLQKGVLDMMQSSKVNFNFNEHFELDDMT</sequence>
<dbReference type="EMBL" id="CAJVSB020000021">
    <property type="protein sequence ID" value="CAH2040717.1"/>
    <property type="molecule type" value="Genomic_DNA"/>
</dbReference>
<gene>
    <name evidence="2" type="ORF">TAV2_LOCUS4185</name>
</gene>
<comment type="caution">
    <text evidence="2">The sequence shown here is derived from an EMBL/GenBank/DDBJ whole genome shotgun (WGS) entry which is preliminary data.</text>
</comment>
<dbReference type="PANTHER" id="PTHR27006:SF619">
    <property type="entry name" value="CYSTEINE-RICH RECEPTOR-LIKE PROTEIN KINASE 15"/>
    <property type="match status" value="1"/>
</dbReference>
<dbReference type="InterPro" id="IPR021820">
    <property type="entry name" value="S-locus_recpt_kinase_C"/>
</dbReference>
<dbReference type="Pfam" id="PF11883">
    <property type="entry name" value="DUF3403"/>
    <property type="match status" value="1"/>
</dbReference>
<dbReference type="AlphaFoldDB" id="A0AAU9RI12"/>
<dbReference type="PANTHER" id="PTHR27006">
    <property type="entry name" value="PROMASTIGOTE SURFACE ANTIGEN PROTEIN PSA"/>
    <property type="match status" value="1"/>
</dbReference>
<evidence type="ECO:0000313" key="2">
    <source>
        <dbReference type="EMBL" id="CAH2040717.1"/>
    </source>
</evidence>
<keyword evidence="3" id="KW-1185">Reference proteome</keyword>
<dbReference type="Proteomes" id="UP000836841">
    <property type="component" value="Unassembled WGS sequence"/>
</dbReference>
<name>A0AAU9RI12_THLAR</name>
<dbReference type="Gene3D" id="1.10.510.10">
    <property type="entry name" value="Transferase(Phosphotransferase) domain 1"/>
    <property type="match status" value="1"/>
</dbReference>
<proteinExistence type="predicted"/>
<evidence type="ECO:0000313" key="3">
    <source>
        <dbReference type="Proteomes" id="UP000836841"/>
    </source>
</evidence>
<accession>A0AAU9RI12</accession>
<evidence type="ECO:0000259" key="1">
    <source>
        <dbReference type="Pfam" id="PF11883"/>
    </source>
</evidence>
<feature type="non-terminal residue" evidence="2">
    <location>
        <position position="1"/>
    </location>
</feature>
<feature type="domain" description="S-locus receptor kinase C-terminal" evidence="1">
    <location>
        <begin position="57"/>
        <end position="100"/>
    </location>
</feature>
<protein>
    <recommendedName>
        <fullName evidence="1">S-locus receptor kinase C-terminal domain-containing protein</fullName>
    </recommendedName>
</protein>